<organism evidence="10 11">
    <name type="scientific">Marinigracilibium pacificum</name>
    <dbReference type="NCBI Taxonomy" id="2729599"/>
    <lineage>
        <taxon>Bacteria</taxon>
        <taxon>Pseudomonadati</taxon>
        <taxon>Bacteroidota</taxon>
        <taxon>Cytophagia</taxon>
        <taxon>Cytophagales</taxon>
        <taxon>Flammeovirgaceae</taxon>
        <taxon>Marinigracilibium</taxon>
    </lineage>
</organism>
<dbReference type="GO" id="GO:0003984">
    <property type="term" value="F:acetolactate synthase activity"/>
    <property type="evidence" value="ECO:0007669"/>
    <property type="project" value="UniProtKB-UniRule"/>
</dbReference>
<evidence type="ECO:0000256" key="4">
    <source>
        <dbReference type="ARBA" id="ARBA00011744"/>
    </source>
</evidence>
<dbReference type="GO" id="GO:0009097">
    <property type="term" value="P:isoleucine biosynthetic process"/>
    <property type="evidence" value="ECO:0007669"/>
    <property type="project" value="UniProtKB-UniRule"/>
</dbReference>
<dbReference type="GO" id="GO:0005829">
    <property type="term" value="C:cytosol"/>
    <property type="evidence" value="ECO:0007669"/>
    <property type="project" value="TreeGrafter"/>
</dbReference>
<dbReference type="SUPFAM" id="SSF55021">
    <property type="entry name" value="ACT-like"/>
    <property type="match status" value="2"/>
</dbReference>
<dbReference type="Pfam" id="PF22629">
    <property type="entry name" value="ACT_AHAS_ss"/>
    <property type="match status" value="1"/>
</dbReference>
<protein>
    <recommendedName>
        <fullName evidence="8">Acetolactate synthase small subunit</fullName>
        <shortName evidence="8">AHAS</shortName>
        <shortName evidence="8">ALS</shortName>
        <ecNumber evidence="8">2.2.1.6</ecNumber>
    </recommendedName>
    <alternativeName>
        <fullName evidence="8">Acetohydroxy-acid synthase small subunit</fullName>
    </alternativeName>
</protein>
<proteinExistence type="inferred from homology"/>
<keyword evidence="11" id="KW-1185">Reference proteome</keyword>
<evidence type="ECO:0000313" key="11">
    <source>
        <dbReference type="Proteomes" id="UP000559010"/>
    </source>
</evidence>
<dbReference type="AlphaFoldDB" id="A0A848IUL8"/>
<evidence type="ECO:0000256" key="7">
    <source>
        <dbReference type="ARBA" id="ARBA00048670"/>
    </source>
</evidence>
<name>A0A848IUL8_9BACT</name>
<dbReference type="Gene3D" id="3.30.70.260">
    <property type="match status" value="1"/>
</dbReference>
<comment type="catalytic activity">
    <reaction evidence="7 8">
        <text>2 pyruvate + H(+) = (2S)-2-acetolactate + CO2</text>
        <dbReference type="Rhea" id="RHEA:25249"/>
        <dbReference type="ChEBI" id="CHEBI:15361"/>
        <dbReference type="ChEBI" id="CHEBI:15378"/>
        <dbReference type="ChEBI" id="CHEBI:16526"/>
        <dbReference type="ChEBI" id="CHEBI:58476"/>
        <dbReference type="EC" id="2.2.1.6"/>
    </reaction>
</comment>
<dbReference type="InterPro" id="IPR054480">
    <property type="entry name" value="AHAS_small-like_ACT"/>
</dbReference>
<comment type="pathway">
    <text evidence="2 8">Amino-acid biosynthesis; L-valine biosynthesis; L-valine from pyruvate: step 1/4.</text>
</comment>
<evidence type="ECO:0000256" key="2">
    <source>
        <dbReference type="ARBA" id="ARBA00005025"/>
    </source>
</evidence>
<dbReference type="InterPro" id="IPR019455">
    <property type="entry name" value="Acetolactate_synth_ssu_C"/>
</dbReference>
<evidence type="ECO:0000256" key="6">
    <source>
        <dbReference type="ARBA" id="ARBA00023304"/>
    </source>
</evidence>
<feature type="domain" description="ACT" evidence="9">
    <location>
        <begin position="10"/>
        <end position="84"/>
    </location>
</feature>
<dbReference type="Proteomes" id="UP000559010">
    <property type="component" value="Unassembled WGS sequence"/>
</dbReference>
<evidence type="ECO:0000256" key="5">
    <source>
        <dbReference type="ARBA" id="ARBA00022605"/>
    </source>
</evidence>
<keyword evidence="6 8" id="KW-0100">Branched-chain amino acid biosynthesis</keyword>
<dbReference type="CDD" id="cd04878">
    <property type="entry name" value="ACT_AHAS"/>
    <property type="match status" value="1"/>
</dbReference>
<keyword evidence="8 10" id="KW-0808">Transferase</keyword>
<dbReference type="Pfam" id="PF10369">
    <property type="entry name" value="ALS_ss_C"/>
    <property type="match status" value="1"/>
</dbReference>
<sequence>MNTEETREFTLSILTENKSGLLNRITIIFTRRKINIEAINVSETEVHGVSRFTIVVKSTREKLEKVTKQIKKIIEVLGAFLYDDSEIHYQEIALYKLPTKMITSSNHIENLVRSSGARVLTVGEEYTIIEKTGHSHEILNLFDQLKPFGVQEFVKSGRIAISKSKRQTVSFLEELEALSLVS</sequence>
<evidence type="ECO:0000256" key="1">
    <source>
        <dbReference type="ARBA" id="ARBA00004974"/>
    </source>
</evidence>
<dbReference type="EMBL" id="JABBNU010000002">
    <property type="protein sequence ID" value="NMM47396.1"/>
    <property type="molecule type" value="Genomic_DNA"/>
</dbReference>
<comment type="caution">
    <text evidence="10">The sequence shown here is derived from an EMBL/GenBank/DDBJ whole genome shotgun (WGS) entry which is preliminary data.</text>
</comment>
<gene>
    <name evidence="10" type="primary">ilvN</name>
    <name evidence="10" type="ORF">HH304_03230</name>
</gene>
<dbReference type="PANTHER" id="PTHR30239:SF0">
    <property type="entry name" value="ACETOLACTATE SYNTHASE SMALL SUBUNIT 1, CHLOROPLASTIC"/>
    <property type="match status" value="1"/>
</dbReference>
<comment type="subunit">
    <text evidence="4 8">Dimer of large and small chains.</text>
</comment>
<dbReference type="InterPro" id="IPR004789">
    <property type="entry name" value="Acetalactate_synth_ssu"/>
</dbReference>
<dbReference type="GO" id="GO:1990610">
    <property type="term" value="F:acetolactate synthase regulator activity"/>
    <property type="evidence" value="ECO:0007669"/>
    <property type="project" value="UniProtKB-UniRule"/>
</dbReference>
<dbReference type="Gene3D" id="3.30.70.1150">
    <property type="entry name" value="ACT-like. Chain A, domain 2"/>
    <property type="match status" value="1"/>
</dbReference>
<dbReference type="EC" id="2.2.1.6" evidence="8"/>
<comment type="function">
    <text evidence="8">Catalyzes the conversion of 2 pyruvate molecules into acetolactate in the first common step of the biosynthetic pathway of the branched-amino acids such as leucine, isoleucine, and valine.</text>
</comment>
<reference evidence="10 11" key="1">
    <citation type="submission" date="2020-04" db="EMBL/GenBank/DDBJ databases">
        <title>Flammeovirgaceae bacterium KN852 isolated from deep sea.</title>
        <authorList>
            <person name="Zhang D.-C."/>
        </authorList>
    </citation>
    <scope>NUCLEOTIDE SEQUENCE [LARGE SCALE GENOMIC DNA]</scope>
    <source>
        <strain evidence="10 11">KN852</strain>
    </source>
</reference>
<comment type="pathway">
    <text evidence="1 8">Amino-acid biosynthesis; L-isoleucine biosynthesis; L-isoleucine from 2-oxobutanoate: step 1/4.</text>
</comment>
<dbReference type="GO" id="GO:0009099">
    <property type="term" value="P:L-valine biosynthetic process"/>
    <property type="evidence" value="ECO:0007669"/>
    <property type="project" value="UniProtKB-UniRule"/>
</dbReference>
<comment type="similarity">
    <text evidence="3 8">Belongs to the acetolactate synthase small subunit family.</text>
</comment>
<evidence type="ECO:0000259" key="9">
    <source>
        <dbReference type="PROSITE" id="PS51671"/>
    </source>
</evidence>
<keyword evidence="5 8" id="KW-0028">Amino-acid biosynthesis</keyword>
<accession>A0A848IUL8</accession>
<dbReference type="UniPathway" id="UPA00047">
    <property type="reaction ID" value="UER00055"/>
</dbReference>
<dbReference type="PANTHER" id="PTHR30239">
    <property type="entry name" value="ACETOLACTATE SYNTHASE SMALL SUBUNIT"/>
    <property type="match status" value="1"/>
</dbReference>
<dbReference type="InterPro" id="IPR039557">
    <property type="entry name" value="AHAS_ACT"/>
</dbReference>
<dbReference type="InterPro" id="IPR045865">
    <property type="entry name" value="ACT-like_dom_sf"/>
</dbReference>
<dbReference type="PROSITE" id="PS51671">
    <property type="entry name" value="ACT"/>
    <property type="match status" value="1"/>
</dbReference>
<dbReference type="NCBIfam" id="TIGR00119">
    <property type="entry name" value="acolac_sm"/>
    <property type="match status" value="1"/>
</dbReference>
<dbReference type="InterPro" id="IPR027271">
    <property type="entry name" value="Acetolactate_synth/TF_NikR_C"/>
</dbReference>
<evidence type="ECO:0000256" key="8">
    <source>
        <dbReference type="RuleBase" id="RU368092"/>
    </source>
</evidence>
<dbReference type="UniPathway" id="UPA00049">
    <property type="reaction ID" value="UER00059"/>
</dbReference>
<evidence type="ECO:0000313" key="10">
    <source>
        <dbReference type="EMBL" id="NMM47396.1"/>
    </source>
</evidence>
<dbReference type="RefSeq" id="WP_169678023.1">
    <property type="nucleotide sequence ID" value="NZ_JABBNU010000002.1"/>
</dbReference>
<evidence type="ECO:0000256" key="3">
    <source>
        <dbReference type="ARBA" id="ARBA00006341"/>
    </source>
</evidence>
<dbReference type="InterPro" id="IPR002912">
    <property type="entry name" value="ACT_dom"/>
</dbReference>